<name>A0A133ZC07_9FIRM</name>
<keyword evidence="1" id="KW-0812">Transmembrane</keyword>
<dbReference type="EMBL" id="LSDA01000144">
    <property type="protein sequence ID" value="KXB52978.1"/>
    <property type="molecule type" value="Genomic_DNA"/>
</dbReference>
<evidence type="ECO:0000256" key="1">
    <source>
        <dbReference type="SAM" id="Phobius"/>
    </source>
</evidence>
<dbReference type="Proteomes" id="UP000070394">
    <property type="component" value="Unassembled WGS sequence"/>
</dbReference>
<keyword evidence="1" id="KW-1133">Transmembrane helix</keyword>
<keyword evidence="1" id="KW-0472">Membrane</keyword>
<dbReference type="AlphaFoldDB" id="A0A133ZC07"/>
<proteinExistence type="predicted"/>
<dbReference type="PATRIC" id="fig|467210.3.peg.2714"/>
<feature type="transmembrane region" description="Helical" evidence="1">
    <location>
        <begin position="6"/>
        <end position="26"/>
    </location>
</feature>
<organism evidence="2 3">
    <name type="scientific">Lachnoanaerobaculum saburreum</name>
    <dbReference type="NCBI Taxonomy" id="467210"/>
    <lineage>
        <taxon>Bacteria</taxon>
        <taxon>Bacillati</taxon>
        <taxon>Bacillota</taxon>
        <taxon>Clostridia</taxon>
        <taxon>Lachnospirales</taxon>
        <taxon>Lachnospiraceae</taxon>
        <taxon>Lachnoanaerobaculum</taxon>
    </lineage>
</organism>
<evidence type="ECO:0000313" key="3">
    <source>
        <dbReference type="Proteomes" id="UP000070394"/>
    </source>
</evidence>
<dbReference type="STRING" id="467210.HMPREF1866_02737"/>
<protein>
    <submittedName>
        <fullName evidence="2">Uncharacterized protein</fullName>
    </submittedName>
</protein>
<evidence type="ECO:0000313" key="2">
    <source>
        <dbReference type="EMBL" id="KXB52978.1"/>
    </source>
</evidence>
<sequence>MEYYCNIENILPSVLPVAFLYLWIWIKVRKIIQISWIFANTFR</sequence>
<comment type="caution">
    <text evidence="2">The sequence shown here is derived from an EMBL/GenBank/DDBJ whole genome shotgun (WGS) entry which is preliminary data.</text>
</comment>
<reference evidence="3" key="1">
    <citation type="submission" date="2016-01" db="EMBL/GenBank/DDBJ databases">
        <authorList>
            <person name="Mitreva M."/>
            <person name="Pepin K.H."/>
            <person name="Mihindukulasuriya K.A."/>
            <person name="Fulton R."/>
            <person name="Fronick C."/>
            <person name="O'Laughlin M."/>
            <person name="Miner T."/>
            <person name="Herter B."/>
            <person name="Rosa B.A."/>
            <person name="Cordes M."/>
            <person name="Tomlinson C."/>
            <person name="Wollam A."/>
            <person name="Palsikar V.B."/>
            <person name="Mardis E.R."/>
            <person name="Wilson R.K."/>
        </authorList>
    </citation>
    <scope>NUCLEOTIDE SEQUENCE [LARGE SCALE GENOMIC DNA]</scope>
    <source>
        <strain evidence="3">DNF00896</strain>
    </source>
</reference>
<gene>
    <name evidence="2" type="ORF">HMPREF1866_02737</name>
</gene>
<keyword evidence="3" id="KW-1185">Reference proteome</keyword>
<accession>A0A133ZC07</accession>